<name>A0A7J7PA27_9MAGN</name>
<dbReference type="PANTHER" id="PTHR36029">
    <property type="entry name" value="TSET COMPLEX MEMBER TSTA"/>
    <property type="match status" value="1"/>
</dbReference>
<evidence type="ECO:0000256" key="1">
    <source>
        <dbReference type="SAM" id="MobiDB-lite"/>
    </source>
</evidence>
<organism evidence="2 3">
    <name type="scientific">Kingdonia uniflora</name>
    <dbReference type="NCBI Taxonomy" id="39325"/>
    <lineage>
        <taxon>Eukaryota</taxon>
        <taxon>Viridiplantae</taxon>
        <taxon>Streptophyta</taxon>
        <taxon>Embryophyta</taxon>
        <taxon>Tracheophyta</taxon>
        <taxon>Spermatophyta</taxon>
        <taxon>Magnoliopsida</taxon>
        <taxon>Ranunculales</taxon>
        <taxon>Circaeasteraceae</taxon>
        <taxon>Kingdonia</taxon>
    </lineage>
</organism>
<evidence type="ECO:0000313" key="2">
    <source>
        <dbReference type="EMBL" id="KAF6176277.1"/>
    </source>
</evidence>
<accession>A0A7J7PA27</accession>
<dbReference type="OrthoDB" id="27218at2759"/>
<comment type="caution">
    <text evidence="2">The sequence shown here is derived from an EMBL/GenBank/DDBJ whole genome shotgun (WGS) entry which is preliminary data.</text>
</comment>
<proteinExistence type="predicted"/>
<feature type="compositionally biased region" description="Acidic residues" evidence="1">
    <location>
        <begin position="36"/>
        <end position="48"/>
    </location>
</feature>
<gene>
    <name evidence="2" type="ORF">GIB67_023568</name>
</gene>
<dbReference type="GO" id="GO:0006897">
    <property type="term" value="P:endocytosis"/>
    <property type="evidence" value="ECO:0007669"/>
    <property type="project" value="InterPro"/>
</dbReference>
<reference evidence="2 3" key="1">
    <citation type="journal article" date="2020" name="IScience">
        <title>Genome Sequencing of the Endangered Kingdonia uniflora (Circaeasteraceae, Ranunculales) Reveals Potential Mechanisms of Evolutionary Specialization.</title>
        <authorList>
            <person name="Sun Y."/>
            <person name="Deng T."/>
            <person name="Zhang A."/>
            <person name="Moore M.J."/>
            <person name="Landis J.B."/>
            <person name="Lin N."/>
            <person name="Zhang H."/>
            <person name="Zhang X."/>
            <person name="Huang J."/>
            <person name="Zhang X."/>
            <person name="Sun H."/>
            <person name="Wang H."/>
        </authorList>
    </citation>
    <scope>NUCLEOTIDE SEQUENCE [LARGE SCALE GENOMIC DNA]</scope>
    <source>
        <strain evidence="2">TB1705</strain>
        <tissue evidence="2">Leaf</tissue>
    </source>
</reference>
<keyword evidence="3" id="KW-1185">Reference proteome</keyword>
<sequence length="151" mass="16932">MINKFVVRASDASIIKEIESDLQGWLDNILDGDVEYLPEEDEGEQEDGSVEKKKKKKKNEIQTNEEDGKPKGPSAPSKLTAEKVEHGMLQATVLQEWHTLCKERGAHIKLLESTPENRTALLMGHEYLIDISYIDDTGRPGLLKLLSYGAL</sequence>
<feature type="region of interest" description="Disordered" evidence="1">
    <location>
        <begin position="36"/>
        <end position="82"/>
    </location>
</feature>
<dbReference type="EMBL" id="JACGCM010000119">
    <property type="protein sequence ID" value="KAF6176277.1"/>
    <property type="molecule type" value="Genomic_DNA"/>
</dbReference>
<dbReference type="InterPro" id="IPR037501">
    <property type="entry name" value="TPLATE"/>
</dbReference>
<evidence type="ECO:0000313" key="3">
    <source>
        <dbReference type="Proteomes" id="UP000541444"/>
    </source>
</evidence>
<dbReference type="Proteomes" id="UP000541444">
    <property type="component" value="Unassembled WGS sequence"/>
</dbReference>
<dbReference type="PANTHER" id="PTHR36029:SF1">
    <property type="entry name" value="PROTEIN TPLATE"/>
    <property type="match status" value="1"/>
</dbReference>
<protein>
    <submittedName>
        <fullName evidence="2">Uncharacterized protein</fullName>
    </submittedName>
</protein>
<dbReference type="AlphaFoldDB" id="A0A7J7PA27"/>